<dbReference type="InterPro" id="IPR041698">
    <property type="entry name" value="Methyltransf_25"/>
</dbReference>
<feature type="domain" description="PKMT C-terminal winged helix" evidence="3">
    <location>
        <begin position="425"/>
        <end position="522"/>
    </location>
</feature>
<evidence type="ECO:0000313" key="5">
    <source>
        <dbReference type="Proteomes" id="UP001138802"/>
    </source>
</evidence>
<comment type="caution">
    <text evidence="4">The sequence shown here is derived from an EMBL/GenBank/DDBJ whole genome shotgun (WGS) entry which is preliminary data.</text>
</comment>
<dbReference type="PANTHER" id="PTHR43667">
    <property type="entry name" value="CYCLOPROPANE-FATTY-ACYL-PHOSPHOLIPID SYNTHASE"/>
    <property type="match status" value="1"/>
</dbReference>
<dbReference type="InterPro" id="IPR018773">
    <property type="entry name" value="MeTrfase_reg_dom_prd"/>
</dbReference>
<name>A0A9X0WHM3_9GAMM</name>
<dbReference type="InterPro" id="IPR050723">
    <property type="entry name" value="CFA/CMAS"/>
</dbReference>
<sequence>MGGRLKTLESYDQIPYESFAITETHPDVLASIGWLFGLETADPEHCRVLELGAASGGNLIPMAFHLPWSQFVGVELSGAQARAGQAMIAELGLGNLRLLHQDIMAVDAHQEPFDFILVHGVYSWVPDAVKERILELCGRLLSARGIAYISYNVLPGWRQRGMLRDMLLFHCRGITAPGARLRRARDLLDRLALGLREDRRPEAQPLRKEVTYLLSARPSYLYHEYLEETNHPELFSDVIARAQQQGLAFLAESKLHTMFSSTLGGAARQVLDGLGDQMAQEQYMDFLRLRAFRQTLLVRAEARPCWEIDLERLGGCSLHGDLQPLQAPQWKRVKPQDYRAQDGAMLQVEQPLTKAILAELAEVYPNAIPVRRLLEAAEQRVRAGAGRRVTPDRDACLGELFNLYVSQGIGLTQRRTWWSNRVGVRPQAIAVARAQAASGEGHVATVRHRSLGLDALSAWVLRELDGRRDQAALCADLIAQAHQDDALSAALGGASRLQDEDLRQRVRTSLTRLLEVFARAGLLVPEEGDGGLGADTAPANRVPG</sequence>
<dbReference type="Pfam" id="PF13649">
    <property type="entry name" value="Methyltransf_25"/>
    <property type="match status" value="1"/>
</dbReference>
<evidence type="ECO:0000313" key="4">
    <source>
        <dbReference type="EMBL" id="MBK1644879.1"/>
    </source>
</evidence>
<feature type="domain" description="Methyltransferase regulatory" evidence="1">
    <location>
        <begin position="218"/>
        <end position="299"/>
    </location>
</feature>
<evidence type="ECO:0000259" key="3">
    <source>
        <dbReference type="Pfam" id="PF21782"/>
    </source>
</evidence>
<dbReference type="CDD" id="cd02440">
    <property type="entry name" value="AdoMet_MTases"/>
    <property type="match status" value="1"/>
</dbReference>
<dbReference type="Pfam" id="PF10119">
    <property type="entry name" value="MethyTransf_Reg"/>
    <property type="match status" value="1"/>
</dbReference>
<proteinExistence type="predicted"/>
<evidence type="ECO:0000259" key="1">
    <source>
        <dbReference type="Pfam" id="PF10119"/>
    </source>
</evidence>
<dbReference type="Pfam" id="PF21782">
    <property type="entry name" value="WHD_PKMT"/>
    <property type="match status" value="1"/>
</dbReference>
<gene>
    <name evidence="4" type="ORF">CKO25_09500</name>
</gene>
<protein>
    <recommendedName>
        <fullName evidence="6">Methyltransferase domain-containing protein</fullName>
    </recommendedName>
</protein>
<accession>A0A9X0WHM3</accession>
<dbReference type="EMBL" id="NRSD01000008">
    <property type="protein sequence ID" value="MBK1644879.1"/>
    <property type="molecule type" value="Genomic_DNA"/>
</dbReference>
<dbReference type="InterPro" id="IPR048976">
    <property type="entry name" value="WHD_PKMT"/>
</dbReference>
<evidence type="ECO:0008006" key="6">
    <source>
        <dbReference type="Google" id="ProtNLM"/>
    </source>
</evidence>
<dbReference type="InterPro" id="IPR029063">
    <property type="entry name" value="SAM-dependent_MTases_sf"/>
</dbReference>
<keyword evidence="5" id="KW-1185">Reference proteome</keyword>
<dbReference type="Gene3D" id="3.40.50.150">
    <property type="entry name" value="Vaccinia Virus protein VP39"/>
    <property type="match status" value="1"/>
</dbReference>
<dbReference type="Proteomes" id="UP001138802">
    <property type="component" value="Unassembled WGS sequence"/>
</dbReference>
<feature type="domain" description="Methyltransferase" evidence="2">
    <location>
        <begin position="48"/>
        <end position="145"/>
    </location>
</feature>
<dbReference type="AlphaFoldDB" id="A0A9X0WHM3"/>
<dbReference type="SUPFAM" id="SSF53335">
    <property type="entry name" value="S-adenosyl-L-methionine-dependent methyltransferases"/>
    <property type="match status" value="1"/>
</dbReference>
<dbReference type="PANTHER" id="PTHR43667:SF2">
    <property type="entry name" value="FATTY ACID C-METHYL TRANSFERASE"/>
    <property type="match status" value="1"/>
</dbReference>
<organism evidence="4 5">
    <name type="scientific">Thiocapsa imhoffii</name>
    <dbReference type="NCBI Taxonomy" id="382777"/>
    <lineage>
        <taxon>Bacteria</taxon>
        <taxon>Pseudomonadati</taxon>
        <taxon>Pseudomonadota</taxon>
        <taxon>Gammaproteobacteria</taxon>
        <taxon>Chromatiales</taxon>
        <taxon>Chromatiaceae</taxon>
        <taxon>Thiocapsa</taxon>
    </lineage>
</organism>
<evidence type="ECO:0000259" key="2">
    <source>
        <dbReference type="Pfam" id="PF13649"/>
    </source>
</evidence>
<reference evidence="4 5" key="1">
    <citation type="journal article" date="2020" name="Microorganisms">
        <title>Osmotic Adaptation and Compatible Solute Biosynthesis of Phototrophic Bacteria as Revealed from Genome Analyses.</title>
        <authorList>
            <person name="Imhoff J.F."/>
            <person name="Rahn T."/>
            <person name="Kunzel S."/>
            <person name="Keller A."/>
            <person name="Neulinger S.C."/>
        </authorList>
    </citation>
    <scope>NUCLEOTIDE SEQUENCE [LARGE SCALE GENOMIC DNA]</scope>
    <source>
        <strain evidence="4 5">DSM 21303</strain>
    </source>
</reference>